<dbReference type="Gene3D" id="3.40.50.720">
    <property type="entry name" value="NAD(P)-binding Rossmann-like Domain"/>
    <property type="match status" value="1"/>
</dbReference>
<sequence length="379" mass="42509">MGRKKLKYGMVGYGLMGWGHTLELKFSPKLRGRTNFIACFDPSPKQQAKLKKRRNVKVAESFEDLLDTPGIEALIISSPPQFHAEQVIAGLEAGLHIYSEVPMAIKEDDIKRIIDAEEKSKGIYQYGENYVFLSEVLYAAHLSSSGKIGPTVYAESEYLHDVTYRWRQDHKGGPETPRIESWYSLIEPMEYAHTIGPAQVALGSLESPMPFIEVKSYSNSIGGFNGDPICRPSSSFQVALFKTETDAIAKCANAYIFAREPTRMTLQLTGRTGTYECYRIGRAGRLFLADDHIIKFRHRKGRAYRIGPMALSRVVPWRLGTYFGAQPRIFDDWLSAIETNTQPSLHAKVAANMCMAGIYAAKSAQQNKTIEIPVFSSKM</sequence>
<dbReference type="GO" id="GO:0000166">
    <property type="term" value="F:nucleotide binding"/>
    <property type="evidence" value="ECO:0007669"/>
    <property type="project" value="InterPro"/>
</dbReference>
<protein>
    <submittedName>
        <fullName evidence="2">Gfo/Idh/MocA family protein</fullName>
    </submittedName>
</protein>
<keyword evidence="3" id="KW-1185">Reference proteome</keyword>
<dbReference type="AlphaFoldDB" id="A0A5B9DEH2"/>
<dbReference type="GeneID" id="41331296"/>
<dbReference type="InterPro" id="IPR036291">
    <property type="entry name" value="NAD(P)-bd_dom_sf"/>
</dbReference>
<dbReference type="InterPro" id="IPR051450">
    <property type="entry name" value="Gfo/Idh/MocA_Oxidoreductases"/>
</dbReference>
<dbReference type="KEGG" id="psyt:DSAG12_03329"/>
<name>A0A5B9DEH2_9ARCH</name>
<dbReference type="Proteomes" id="UP000321408">
    <property type="component" value="Chromosome"/>
</dbReference>
<dbReference type="PANTHER" id="PTHR43377:SF1">
    <property type="entry name" value="BILIVERDIN REDUCTASE A"/>
    <property type="match status" value="1"/>
</dbReference>
<dbReference type="Pfam" id="PF01408">
    <property type="entry name" value="GFO_IDH_MocA"/>
    <property type="match status" value="1"/>
</dbReference>
<dbReference type="OrthoDB" id="30889at2157"/>
<gene>
    <name evidence="2" type="ORF">DSAG12_03329</name>
</gene>
<dbReference type="InterPro" id="IPR000683">
    <property type="entry name" value="Gfo/Idh/MocA-like_OxRdtase_N"/>
</dbReference>
<dbReference type="SUPFAM" id="SSF51735">
    <property type="entry name" value="NAD(P)-binding Rossmann-fold domains"/>
    <property type="match status" value="1"/>
</dbReference>
<evidence type="ECO:0000259" key="1">
    <source>
        <dbReference type="Pfam" id="PF01408"/>
    </source>
</evidence>
<proteinExistence type="predicted"/>
<evidence type="ECO:0000313" key="3">
    <source>
        <dbReference type="Proteomes" id="UP000321408"/>
    </source>
</evidence>
<dbReference type="RefSeq" id="WP_147664384.1">
    <property type="nucleotide sequence ID" value="NZ_CP042905.2"/>
</dbReference>
<accession>A0A5B9DEH2</accession>
<organism evidence="2 3">
    <name type="scientific">Promethearchaeum syntrophicum</name>
    <dbReference type="NCBI Taxonomy" id="2594042"/>
    <lineage>
        <taxon>Archaea</taxon>
        <taxon>Promethearchaeati</taxon>
        <taxon>Promethearchaeota</taxon>
        <taxon>Promethearchaeia</taxon>
        <taxon>Promethearchaeales</taxon>
        <taxon>Promethearchaeaceae</taxon>
        <taxon>Promethearchaeum</taxon>
    </lineage>
</organism>
<feature type="domain" description="Gfo/Idh/MocA-like oxidoreductase N-terminal" evidence="1">
    <location>
        <begin position="6"/>
        <end position="127"/>
    </location>
</feature>
<dbReference type="PANTHER" id="PTHR43377">
    <property type="entry name" value="BILIVERDIN REDUCTASE A"/>
    <property type="match status" value="1"/>
</dbReference>
<reference evidence="2 3" key="1">
    <citation type="journal article" date="2020" name="Nature">
        <title>Isolation of an archaeon at the prokaryote-eukaryote interface.</title>
        <authorList>
            <person name="Imachi H."/>
            <person name="Nobu M.K."/>
            <person name="Nakahara N."/>
            <person name="Morono Y."/>
            <person name="Ogawara M."/>
            <person name="Takaki Y."/>
            <person name="Takano Y."/>
            <person name="Uematsu K."/>
            <person name="Ikuta T."/>
            <person name="Ito M."/>
            <person name="Matsui Y."/>
            <person name="Miyazaki M."/>
            <person name="Murata K."/>
            <person name="Saito Y."/>
            <person name="Sakai S."/>
            <person name="Song C."/>
            <person name="Tasumi E."/>
            <person name="Yamanaka Y."/>
            <person name="Yamaguchi T."/>
            <person name="Kamagata Y."/>
            <person name="Tamaki H."/>
            <person name="Takai K."/>
        </authorList>
    </citation>
    <scope>NUCLEOTIDE SEQUENCE [LARGE SCALE GENOMIC DNA]</scope>
    <source>
        <strain evidence="2 3">MK-D1</strain>
    </source>
</reference>
<dbReference type="EMBL" id="CP042905">
    <property type="protein sequence ID" value="QEE17492.1"/>
    <property type="molecule type" value="Genomic_DNA"/>
</dbReference>
<dbReference type="Gene3D" id="3.30.360.10">
    <property type="entry name" value="Dihydrodipicolinate Reductase, domain 2"/>
    <property type="match status" value="1"/>
</dbReference>
<evidence type="ECO:0000313" key="2">
    <source>
        <dbReference type="EMBL" id="QEE17492.1"/>
    </source>
</evidence>
<reference evidence="2 3" key="2">
    <citation type="journal article" date="2024" name="Int. J. Syst. Evol. Microbiol.">
        <title>Promethearchaeum syntrophicum gen. nov., sp. nov., an anaerobic, obligately syntrophic archaeon, the first isolate of the lineage 'Asgard' archaea, and proposal of the new archaeal phylum Promethearchaeota phyl. nov. and kingdom Promethearchaeati regn. nov.</title>
        <authorList>
            <person name="Imachi H."/>
            <person name="Nobu M.K."/>
            <person name="Kato S."/>
            <person name="Takaki Y."/>
            <person name="Miyazaki M."/>
            <person name="Miyata M."/>
            <person name="Ogawara M."/>
            <person name="Saito Y."/>
            <person name="Sakai S."/>
            <person name="Tahara Y.O."/>
            <person name="Takano Y."/>
            <person name="Tasumi E."/>
            <person name="Uematsu K."/>
            <person name="Yoshimura T."/>
            <person name="Itoh T."/>
            <person name="Ohkuma M."/>
            <person name="Takai K."/>
        </authorList>
    </citation>
    <scope>NUCLEOTIDE SEQUENCE [LARGE SCALE GENOMIC DNA]</scope>
    <source>
        <strain evidence="2 3">MK-D1</strain>
    </source>
</reference>